<proteinExistence type="predicted"/>
<evidence type="ECO:0000313" key="1">
    <source>
        <dbReference type="EMBL" id="KAH3709571.1"/>
    </source>
</evidence>
<dbReference type="AlphaFoldDB" id="A0A9D3Z295"/>
<comment type="caution">
    <text evidence="1">The sequence shown here is derived from an EMBL/GenBank/DDBJ whole genome shotgun (WGS) entry which is preliminary data.</text>
</comment>
<reference evidence="1" key="1">
    <citation type="journal article" date="2019" name="bioRxiv">
        <title>The Genome of the Zebra Mussel, Dreissena polymorpha: A Resource for Invasive Species Research.</title>
        <authorList>
            <person name="McCartney M.A."/>
            <person name="Auch B."/>
            <person name="Kono T."/>
            <person name="Mallez S."/>
            <person name="Zhang Y."/>
            <person name="Obille A."/>
            <person name="Becker A."/>
            <person name="Abrahante J.E."/>
            <person name="Garbe J."/>
            <person name="Badalamenti J.P."/>
            <person name="Herman A."/>
            <person name="Mangelson H."/>
            <person name="Liachko I."/>
            <person name="Sullivan S."/>
            <person name="Sone E.D."/>
            <person name="Koren S."/>
            <person name="Silverstein K.A.T."/>
            <person name="Beckman K.B."/>
            <person name="Gohl D.M."/>
        </authorList>
    </citation>
    <scope>NUCLEOTIDE SEQUENCE</scope>
    <source>
        <strain evidence="1">Duluth1</strain>
        <tissue evidence="1">Whole animal</tissue>
    </source>
</reference>
<protein>
    <submittedName>
        <fullName evidence="1">Uncharacterized protein</fullName>
    </submittedName>
</protein>
<organism evidence="1 2">
    <name type="scientific">Dreissena polymorpha</name>
    <name type="common">Zebra mussel</name>
    <name type="synonym">Mytilus polymorpha</name>
    <dbReference type="NCBI Taxonomy" id="45954"/>
    <lineage>
        <taxon>Eukaryota</taxon>
        <taxon>Metazoa</taxon>
        <taxon>Spiralia</taxon>
        <taxon>Lophotrochozoa</taxon>
        <taxon>Mollusca</taxon>
        <taxon>Bivalvia</taxon>
        <taxon>Autobranchia</taxon>
        <taxon>Heteroconchia</taxon>
        <taxon>Euheterodonta</taxon>
        <taxon>Imparidentia</taxon>
        <taxon>Neoheterodontei</taxon>
        <taxon>Myida</taxon>
        <taxon>Dreissenoidea</taxon>
        <taxon>Dreissenidae</taxon>
        <taxon>Dreissena</taxon>
    </lineage>
</organism>
<dbReference type="EMBL" id="JAIWYP010000014">
    <property type="protein sequence ID" value="KAH3709571.1"/>
    <property type="molecule type" value="Genomic_DNA"/>
</dbReference>
<dbReference type="Proteomes" id="UP000828390">
    <property type="component" value="Unassembled WGS sequence"/>
</dbReference>
<evidence type="ECO:0000313" key="2">
    <source>
        <dbReference type="Proteomes" id="UP000828390"/>
    </source>
</evidence>
<keyword evidence="2" id="KW-1185">Reference proteome</keyword>
<sequence length="50" mass="5460">MIAALCGPHGQSNDESWLCLDKAPGTTLCERLCFLARSKEVAVEALRRKA</sequence>
<name>A0A9D3Z295_DREPO</name>
<reference evidence="1" key="2">
    <citation type="submission" date="2020-11" db="EMBL/GenBank/DDBJ databases">
        <authorList>
            <person name="McCartney M.A."/>
            <person name="Auch B."/>
            <person name="Kono T."/>
            <person name="Mallez S."/>
            <person name="Becker A."/>
            <person name="Gohl D.M."/>
            <person name="Silverstein K.A.T."/>
            <person name="Koren S."/>
            <person name="Bechman K.B."/>
            <person name="Herman A."/>
            <person name="Abrahante J.E."/>
            <person name="Garbe J."/>
        </authorList>
    </citation>
    <scope>NUCLEOTIDE SEQUENCE</scope>
    <source>
        <strain evidence="1">Duluth1</strain>
        <tissue evidence="1">Whole animal</tissue>
    </source>
</reference>
<accession>A0A9D3Z295</accession>
<gene>
    <name evidence="1" type="ORF">DPMN_069035</name>
</gene>